<dbReference type="HOGENOM" id="CLU_104554_0_0_5"/>
<name>A5G0B0_ACICJ</name>
<reference evidence="1 2" key="1">
    <citation type="submission" date="2007-05" db="EMBL/GenBank/DDBJ databases">
        <title>Complete sequence of chromosome of Acidiphilium cryptum JF-5.</title>
        <authorList>
            <consortium name="US DOE Joint Genome Institute"/>
            <person name="Copeland A."/>
            <person name="Lucas S."/>
            <person name="Lapidus A."/>
            <person name="Barry K."/>
            <person name="Detter J.C."/>
            <person name="Glavina del Rio T."/>
            <person name="Hammon N."/>
            <person name="Israni S."/>
            <person name="Dalin E."/>
            <person name="Tice H."/>
            <person name="Pitluck S."/>
            <person name="Sims D."/>
            <person name="Brettin T."/>
            <person name="Bruce D."/>
            <person name="Han C."/>
            <person name="Schmutz J."/>
            <person name="Larimer F."/>
            <person name="Land M."/>
            <person name="Hauser L."/>
            <person name="Kyrpides N."/>
            <person name="Kim E."/>
            <person name="Magnuson T."/>
            <person name="Richardson P."/>
        </authorList>
    </citation>
    <scope>NUCLEOTIDE SEQUENCE [LARGE SCALE GENOMIC DNA]</scope>
    <source>
        <strain evidence="1 2">JF-5</strain>
    </source>
</reference>
<dbReference type="InterPro" id="IPR053855">
    <property type="entry name" value="DUF6931"/>
</dbReference>
<dbReference type="EMBL" id="CP000697">
    <property type="protein sequence ID" value="ABQ31292.1"/>
    <property type="molecule type" value="Genomic_DNA"/>
</dbReference>
<dbReference type="Proteomes" id="UP000000245">
    <property type="component" value="Chromosome"/>
</dbReference>
<organism evidence="1 2">
    <name type="scientific">Acidiphilium cryptum (strain JF-5)</name>
    <dbReference type="NCBI Taxonomy" id="349163"/>
    <lineage>
        <taxon>Bacteria</taxon>
        <taxon>Pseudomonadati</taxon>
        <taxon>Pseudomonadota</taxon>
        <taxon>Alphaproteobacteria</taxon>
        <taxon>Acetobacterales</taxon>
        <taxon>Acidocellaceae</taxon>
        <taxon>Acidiphilium</taxon>
    </lineage>
</organism>
<dbReference type="eggNOG" id="COG1716">
    <property type="taxonomic scope" value="Bacteria"/>
</dbReference>
<accession>A5G0B0</accession>
<keyword evidence="2" id="KW-1185">Reference proteome</keyword>
<sequence>MDKIQAAVRETVLAHAALGEEALAAAGGAATVPALIDALEGAGFLVEATRCFAHALPRREAVWWAAMCARHTAPADLAETGRATLDAVELWVRQQNEEGRRAAMSRAEAIGFQTPEAWAAVAAFWSGPSISPPDQPPVPPPAHLTGVAVAGAVALAAVRGDAQRGPARLALFLRSAREIAAGGVGRLPPEAEQ</sequence>
<dbReference type="KEGG" id="acr:Acry_2093"/>
<protein>
    <submittedName>
        <fullName evidence="1">Uncharacterized protein</fullName>
    </submittedName>
</protein>
<gene>
    <name evidence="1" type="ordered locus">Acry_2093</name>
</gene>
<proteinExistence type="predicted"/>
<evidence type="ECO:0000313" key="1">
    <source>
        <dbReference type="EMBL" id="ABQ31292.1"/>
    </source>
</evidence>
<dbReference type="STRING" id="349163.Acry_2093"/>
<evidence type="ECO:0000313" key="2">
    <source>
        <dbReference type="Proteomes" id="UP000000245"/>
    </source>
</evidence>
<dbReference type="AlphaFoldDB" id="A5G0B0"/>
<dbReference type="Pfam" id="PF22011">
    <property type="entry name" value="DUF6931"/>
    <property type="match status" value="1"/>
</dbReference>
<dbReference type="RefSeq" id="WP_007421658.1">
    <property type="nucleotide sequence ID" value="NC_009484.1"/>
</dbReference>